<evidence type="ECO:0000259" key="8">
    <source>
        <dbReference type="PROSITE" id="PS50262"/>
    </source>
</evidence>
<dbReference type="InterPro" id="IPR017452">
    <property type="entry name" value="GPCR_Rhodpsn_7TM"/>
</dbReference>
<evidence type="ECO:0000256" key="3">
    <source>
        <dbReference type="ARBA" id="ARBA00022692"/>
    </source>
</evidence>
<feature type="transmembrane region" description="Helical" evidence="7">
    <location>
        <begin position="50"/>
        <end position="68"/>
    </location>
</feature>
<proteinExistence type="inferred from homology"/>
<dbReference type="Gene3D" id="1.20.1070.10">
    <property type="entry name" value="Rhodopsin 7-helix transmembrane proteins"/>
    <property type="match status" value="1"/>
</dbReference>
<keyword evidence="5 7" id="KW-0472">Membrane</keyword>
<feature type="transmembrane region" description="Helical" evidence="7">
    <location>
        <begin position="126"/>
        <end position="147"/>
    </location>
</feature>
<protein>
    <recommendedName>
        <fullName evidence="8">G-protein coupled receptors family 1 profile domain-containing protein</fullName>
    </recommendedName>
</protein>
<dbReference type="PROSITE" id="PS50262">
    <property type="entry name" value="G_PROTEIN_RECEP_F1_2"/>
    <property type="match status" value="1"/>
</dbReference>
<dbReference type="Proteomes" id="UP001642540">
    <property type="component" value="Unassembled WGS sequence"/>
</dbReference>
<evidence type="ECO:0000256" key="2">
    <source>
        <dbReference type="ARBA" id="ARBA00010663"/>
    </source>
</evidence>
<dbReference type="EMBL" id="CAXLJM020000019">
    <property type="protein sequence ID" value="CAL8085443.1"/>
    <property type="molecule type" value="Genomic_DNA"/>
</dbReference>
<dbReference type="SUPFAM" id="SSF81321">
    <property type="entry name" value="Family A G protein-coupled receptor-like"/>
    <property type="match status" value="1"/>
</dbReference>
<feature type="transmembrane region" description="Helical" evidence="7">
    <location>
        <begin position="167"/>
        <end position="191"/>
    </location>
</feature>
<dbReference type="Pfam" id="PF00001">
    <property type="entry name" value="7tm_1"/>
    <property type="match status" value="1"/>
</dbReference>
<name>A0ABP1Q120_9HEXA</name>
<evidence type="ECO:0000256" key="4">
    <source>
        <dbReference type="ARBA" id="ARBA00022989"/>
    </source>
</evidence>
<feature type="region of interest" description="Disordered" evidence="6">
    <location>
        <begin position="216"/>
        <end position="241"/>
    </location>
</feature>
<evidence type="ECO:0000256" key="1">
    <source>
        <dbReference type="ARBA" id="ARBA00004370"/>
    </source>
</evidence>
<comment type="subcellular location">
    <subcellularLocation>
        <location evidence="1">Membrane</location>
    </subcellularLocation>
</comment>
<dbReference type="PANTHER" id="PTHR46641">
    <property type="entry name" value="FMRFAMIDE RECEPTOR-RELATED"/>
    <property type="match status" value="1"/>
</dbReference>
<feature type="transmembrane region" description="Helical" evidence="7">
    <location>
        <begin position="80"/>
        <end position="105"/>
    </location>
</feature>
<gene>
    <name evidence="9" type="ORF">ODALV1_LOCUS6116</name>
</gene>
<organism evidence="9 10">
    <name type="scientific">Orchesella dallaii</name>
    <dbReference type="NCBI Taxonomy" id="48710"/>
    <lineage>
        <taxon>Eukaryota</taxon>
        <taxon>Metazoa</taxon>
        <taxon>Ecdysozoa</taxon>
        <taxon>Arthropoda</taxon>
        <taxon>Hexapoda</taxon>
        <taxon>Collembola</taxon>
        <taxon>Entomobryomorpha</taxon>
        <taxon>Entomobryoidea</taxon>
        <taxon>Orchesellidae</taxon>
        <taxon>Orchesellinae</taxon>
        <taxon>Orchesella</taxon>
    </lineage>
</organism>
<comment type="caution">
    <text evidence="9">The sequence shown here is derived from an EMBL/GenBank/DDBJ whole genome shotgun (WGS) entry which is preliminary data.</text>
</comment>
<feature type="transmembrane region" description="Helical" evidence="7">
    <location>
        <begin position="20"/>
        <end position="38"/>
    </location>
</feature>
<sequence length="241" mass="27879">MKYRYWWTFFIAGVSGNKFYTVAIALERFFVINFPLVAHRVVTVKRSKGFALGVMIFSVLLSCFSYLYQNYIDANSFDIYTAIVLQFIPFLIVLVLNIFILIGMHRYKAARKSVRKSKSSNSDEESITKMLLAVIIVFGVCSSFEFVRRIMIYVWPEYMSKWTHYDYTINHLADIFHVLNSSLNFLIYCLFGSKFRSVFLEMFKLPWGKAEEVITAASTDSSASKSKNESTGTRSRINSDD</sequence>
<dbReference type="PRINTS" id="PR00237">
    <property type="entry name" value="GPCRRHODOPSN"/>
</dbReference>
<keyword evidence="10" id="KW-1185">Reference proteome</keyword>
<keyword evidence="3 7" id="KW-0812">Transmembrane</keyword>
<evidence type="ECO:0000256" key="7">
    <source>
        <dbReference type="SAM" id="Phobius"/>
    </source>
</evidence>
<feature type="domain" description="G-protein coupled receptors family 1 profile" evidence="8">
    <location>
        <begin position="1"/>
        <end position="188"/>
    </location>
</feature>
<comment type="similarity">
    <text evidence="2">Belongs to the G-protein coupled receptor 1 family.</text>
</comment>
<dbReference type="PANTHER" id="PTHR46641:SF2">
    <property type="entry name" value="FMRFAMIDE RECEPTOR"/>
    <property type="match status" value="1"/>
</dbReference>
<keyword evidence="4 7" id="KW-1133">Transmembrane helix</keyword>
<dbReference type="InterPro" id="IPR000276">
    <property type="entry name" value="GPCR_Rhodpsn"/>
</dbReference>
<evidence type="ECO:0000313" key="9">
    <source>
        <dbReference type="EMBL" id="CAL8085443.1"/>
    </source>
</evidence>
<evidence type="ECO:0000256" key="5">
    <source>
        <dbReference type="ARBA" id="ARBA00023136"/>
    </source>
</evidence>
<reference evidence="9 10" key="1">
    <citation type="submission" date="2024-08" db="EMBL/GenBank/DDBJ databases">
        <authorList>
            <person name="Cucini C."/>
            <person name="Frati F."/>
        </authorList>
    </citation>
    <scope>NUCLEOTIDE SEQUENCE [LARGE SCALE GENOMIC DNA]</scope>
</reference>
<evidence type="ECO:0000313" key="10">
    <source>
        <dbReference type="Proteomes" id="UP001642540"/>
    </source>
</evidence>
<feature type="compositionally biased region" description="Polar residues" evidence="6">
    <location>
        <begin position="232"/>
        <end position="241"/>
    </location>
</feature>
<feature type="compositionally biased region" description="Low complexity" evidence="6">
    <location>
        <begin position="216"/>
        <end position="231"/>
    </location>
</feature>
<dbReference type="InterPro" id="IPR052954">
    <property type="entry name" value="GPCR-Ligand_Int"/>
</dbReference>
<evidence type="ECO:0000256" key="6">
    <source>
        <dbReference type="SAM" id="MobiDB-lite"/>
    </source>
</evidence>
<accession>A0ABP1Q120</accession>